<evidence type="ECO:0000313" key="4">
    <source>
        <dbReference type="Proteomes" id="UP000294683"/>
    </source>
</evidence>
<evidence type="ECO:0000313" key="3">
    <source>
        <dbReference type="Proteomes" id="UP000255113"/>
    </source>
</evidence>
<name>A0A379AXT7_AVIGA</name>
<protein>
    <submittedName>
        <fullName evidence="1">Uncharacterized protein</fullName>
    </submittedName>
</protein>
<dbReference type="AlphaFoldDB" id="A0A379AXT7"/>
<keyword evidence="4" id="KW-1185">Reference proteome</keyword>
<dbReference type="EMBL" id="SNXJ01000006">
    <property type="protein sequence ID" value="TDP28313.1"/>
    <property type="molecule type" value="Genomic_DNA"/>
</dbReference>
<proteinExistence type="predicted"/>
<reference evidence="2 4" key="2">
    <citation type="submission" date="2019-03" db="EMBL/GenBank/DDBJ databases">
        <title>Genomic Encyclopedia of Type Strains, Phase IV (KMG-IV): sequencing the most valuable type-strain genomes for metagenomic binning, comparative biology and taxonomic classification.</title>
        <authorList>
            <person name="Goeker M."/>
        </authorList>
    </citation>
    <scope>NUCLEOTIDE SEQUENCE [LARGE SCALE GENOMIC DNA]</scope>
    <source>
        <strain evidence="2 4">DSM 17481</strain>
    </source>
</reference>
<evidence type="ECO:0000313" key="2">
    <source>
        <dbReference type="EMBL" id="TDP28313.1"/>
    </source>
</evidence>
<dbReference type="Proteomes" id="UP000294683">
    <property type="component" value="Unassembled WGS sequence"/>
</dbReference>
<dbReference type="Proteomes" id="UP000255113">
    <property type="component" value="Unassembled WGS sequence"/>
</dbReference>
<evidence type="ECO:0000313" key="1">
    <source>
        <dbReference type="EMBL" id="SUB27177.1"/>
    </source>
</evidence>
<accession>A0A379AXT7</accession>
<sequence>MFNIFKRPVNKESLQSWCKILDDIAKVAILAASVVLYGENAIGYKVLNCLFLVICLCLFI</sequence>
<gene>
    <name evidence="2" type="ORF">EV689_10683</name>
    <name evidence="1" type="ORF">NCTC11188_01526</name>
</gene>
<organism evidence="1 3">
    <name type="scientific">Avibacterium gallinarum</name>
    <name type="common">Pasteurella gallinarum</name>
    <dbReference type="NCBI Taxonomy" id="755"/>
    <lineage>
        <taxon>Bacteria</taxon>
        <taxon>Pseudomonadati</taxon>
        <taxon>Pseudomonadota</taxon>
        <taxon>Gammaproteobacteria</taxon>
        <taxon>Pasteurellales</taxon>
        <taxon>Pasteurellaceae</taxon>
        <taxon>Avibacterium</taxon>
    </lineage>
</organism>
<reference evidence="1 3" key="1">
    <citation type="submission" date="2018-06" db="EMBL/GenBank/DDBJ databases">
        <authorList>
            <consortium name="Pathogen Informatics"/>
            <person name="Doyle S."/>
        </authorList>
    </citation>
    <scope>NUCLEOTIDE SEQUENCE [LARGE SCALE GENOMIC DNA]</scope>
    <source>
        <strain evidence="1 3">NCTC11188</strain>
    </source>
</reference>
<dbReference type="EMBL" id="UGSQ01000003">
    <property type="protein sequence ID" value="SUB27177.1"/>
    <property type="molecule type" value="Genomic_DNA"/>
</dbReference>